<evidence type="ECO:0000313" key="2">
    <source>
        <dbReference type="EMBL" id="OQS07906.1"/>
    </source>
</evidence>
<evidence type="ECO:0000259" key="1">
    <source>
        <dbReference type="PROSITE" id="PS50848"/>
    </source>
</evidence>
<name>A0A1W0AC85_9STRA</name>
<dbReference type="InterPro" id="IPR002913">
    <property type="entry name" value="START_lipid-bd_dom"/>
</dbReference>
<dbReference type="PANTHER" id="PTHR28052:SF1">
    <property type="entry name" value="UPF0545 PROTEIN C22ORF39"/>
    <property type="match status" value="1"/>
</dbReference>
<proteinExistence type="predicted"/>
<organism evidence="2 3">
    <name type="scientific">Thraustotheca clavata</name>
    <dbReference type="NCBI Taxonomy" id="74557"/>
    <lineage>
        <taxon>Eukaryota</taxon>
        <taxon>Sar</taxon>
        <taxon>Stramenopiles</taxon>
        <taxon>Oomycota</taxon>
        <taxon>Saprolegniomycetes</taxon>
        <taxon>Saprolegniales</taxon>
        <taxon>Achlyaceae</taxon>
        <taxon>Thraustotheca</taxon>
    </lineage>
</organism>
<dbReference type="EMBL" id="JNBS01000035">
    <property type="protein sequence ID" value="OQS07906.1"/>
    <property type="molecule type" value="Genomic_DNA"/>
</dbReference>
<dbReference type="SUPFAM" id="SSF55961">
    <property type="entry name" value="Bet v1-like"/>
    <property type="match status" value="1"/>
</dbReference>
<accession>A0A1W0AC85</accession>
<dbReference type="Pfam" id="PF11326">
    <property type="entry name" value="PANTS-like"/>
    <property type="match status" value="1"/>
</dbReference>
<dbReference type="PANTHER" id="PTHR28052">
    <property type="entry name" value="UPF0545 PROTEIN C22ORF39"/>
    <property type="match status" value="1"/>
</dbReference>
<keyword evidence="3" id="KW-1185">Reference proteome</keyword>
<comment type="caution">
    <text evidence="2">The sequence shown here is derived from an EMBL/GenBank/DDBJ whole genome shotgun (WGS) entry which is preliminary data.</text>
</comment>
<dbReference type="Gene3D" id="3.30.530.20">
    <property type="match status" value="1"/>
</dbReference>
<gene>
    <name evidence="2" type="ORF">THRCLA_20036</name>
</gene>
<dbReference type="SUPFAM" id="SSF57903">
    <property type="entry name" value="FYVE/PHD zinc finger"/>
    <property type="match status" value="1"/>
</dbReference>
<protein>
    <recommendedName>
        <fullName evidence="1">START domain-containing protein</fullName>
    </recommendedName>
</protein>
<dbReference type="GO" id="GO:0008289">
    <property type="term" value="F:lipid binding"/>
    <property type="evidence" value="ECO:0007669"/>
    <property type="project" value="InterPro"/>
</dbReference>
<dbReference type="AlphaFoldDB" id="A0A1W0AC85"/>
<reference evidence="2 3" key="1">
    <citation type="journal article" date="2014" name="Genome Biol. Evol.">
        <title>The secreted proteins of Achlya hypogyna and Thraustotheca clavata identify the ancestral oomycete secretome and reveal gene acquisitions by horizontal gene transfer.</title>
        <authorList>
            <person name="Misner I."/>
            <person name="Blouin N."/>
            <person name="Leonard G."/>
            <person name="Richards T.A."/>
            <person name="Lane C.E."/>
        </authorList>
    </citation>
    <scope>NUCLEOTIDE SEQUENCE [LARGE SCALE GENOMIC DNA]</scope>
    <source>
        <strain evidence="2 3">ATCC 34112</strain>
    </source>
</reference>
<dbReference type="Proteomes" id="UP000243217">
    <property type="component" value="Unassembled WGS sequence"/>
</dbReference>
<dbReference type="InterPro" id="IPR023393">
    <property type="entry name" value="START-like_dom_sf"/>
</dbReference>
<dbReference type="InterPro" id="IPR011011">
    <property type="entry name" value="Znf_FYVE_PHD"/>
</dbReference>
<sequence length="366" mass="41333">MSMKTPGLFRNRDLCYLECHDEFELNGIRGWACVATSVRLPWIPSLEKSHQLPRAAIIRSGYVLREMPSQPGTIQVAHIAHMDYFGHMPGIVARKSLEKEAGSVSLLANLLRIRDTMFVPTTLNLKQPQRGYCASCDSKLHYLKPGIECKTCGDIVCKKCLLLNDRCKNCCYGHPERHQLRSTLPPNFLRNTSDSDSSYRFTQGTMVNTPPRVTATMTLDKNLASDSATNTYESDVLIEGEFIEEVGLNCIYSLRVGSDANASSRSLNAYDSTRFAVREEDVMKISCAECLDEAFKCITAGYQMTYVYRHGEVDSCTGRWMDILRCFRIKTMQPDAAKIYLKGTNIDPDREPHVASVWKLKQKPGW</sequence>
<dbReference type="PROSITE" id="PS50848">
    <property type="entry name" value="START"/>
    <property type="match status" value="1"/>
</dbReference>
<feature type="domain" description="START" evidence="1">
    <location>
        <begin position="1"/>
        <end position="97"/>
    </location>
</feature>
<dbReference type="InterPro" id="IPR021475">
    <property type="entry name" value="Pants/Emi1-like"/>
</dbReference>
<evidence type="ECO:0000313" key="3">
    <source>
        <dbReference type="Proteomes" id="UP000243217"/>
    </source>
</evidence>
<dbReference type="STRING" id="74557.A0A1W0AC85"/>
<dbReference type="OrthoDB" id="2017405at2759"/>